<gene>
    <name evidence="4" type="ORF">H3Z74_18865</name>
</gene>
<dbReference type="InterPro" id="IPR021109">
    <property type="entry name" value="Peptidase_aspartic_dom_sf"/>
</dbReference>
<dbReference type="CDD" id="cd05483">
    <property type="entry name" value="retropepsin_like_bacteria"/>
    <property type="match status" value="1"/>
</dbReference>
<dbReference type="AlphaFoldDB" id="A0A7H0LGG1"/>
<dbReference type="InterPro" id="IPR034122">
    <property type="entry name" value="Retropepsin-like_bacterial"/>
</dbReference>
<reference evidence="4 5" key="1">
    <citation type="submission" date="2020-09" db="EMBL/GenBank/DDBJ databases">
        <title>Sphingomonas sp., a new species isolated from pork steak.</title>
        <authorList>
            <person name="Heidler von Heilborn D."/>
        </authorList>
    </citation>
    <scope>NUCLEOTIDE SEQUENCE [LARGE SCALE GENOMIC DNA]</scope>
    <source>
        <strain evidence="5">S8-3T</strain>
    </source>
</reference>
<dbReference type="GO" id="GO:0006508">
    <property type="term" value="P:proteolysis"/>
    <property type="evidence" value="ECO:0007669"/>
    <property type="project" value="UniProtKB-KW"/>
</dbReference>
<evidence type="ECO:0000313" key="4">
    <source>
        <dbReference type="EMBL" id="QNQ08764.1"/>
    </source>
</evidence>
<keyword evidence="2" id="KW-0732">Signal</keyword>
<dbReference type="PROSITE" id="PS00141">
    <property type="entry name" value="ASP_PROTEASE"/>
    <property type="match status" value="1"/>
</dbReference>
<feature type="domain" description="Peptidase A2" evidence="3">
    <location>
        <begin position="68"/>
        <end position="146"/>
    </location>
</feature>
<dbReference type="InterPro" id="IPR001969">
    <property type="entry name" value="Aspartic_peptidase_AS"/>
</dbReference>
<feature type="signal peptide" evidence="2">
    <location>
        <begin position="1"/>
        <end position="18"/>
    </location>
</feature>
<dbReference type="GO" id="GO:0004190">
    <property type="term" value="F:aspartic-type endopeptidase activity"/>
    <property type="evidence" value="ECO:0007669"/>
    <property type="project" value="InterPro"/>
</dbReference>
<keyword evidence="1 4" id="KW-0378">Hydrolase</keyword>
<dbReference type="Pfam" id="PF13975">
    <property type="entry name" value="gag-asp_proteas"/>
    <property type="match status" value="1"/>
</dbReference>
<keyword evidence="5" id="KW-1185">Reference proteome</keyword>
<sequence length="163" mass="17194">MKIALAIMAVTGIAIGLAVPTAKPKVAAAPAAQPEGAVPVRDVPVETVLDRSPSGSFVAIADVNDEPIRFVVDTGADTVALTVEDAKRAHIVFDPSQFQVVGRGASGDVRGQEVRIADIVLDGKRATDVRAVVLEGSDMSLLGHTYLRRLKNVQISNDKMTLR</sequence>
<evidence type="ECO:0000259" key="3">
    <source>
        <dbReference type="PROSITE" id="PS50175"/>
    </source>
</evidence>
<evidence type="ECO:0000313" key="5">
    <source>
        <dbReference type="Proteomes" id="UP000516148"/>
    </source>
</evidence>
<dbReference type="Gene3D" id="2.40.70.10">
    <property type="entry name" value="Acid Proteases"/>
    <property type="match status" value="1"/>
</dbReference>
<evidence type="ECO:0000256" key="1">
    <source>
        <dbReference type="ARBA" id="ARBA00022801"/>
    </source>
</evidence>
<proteinExistence type="predicted"/>
<feature type="chain" id="PRO_5028808036" evidence="2">
    <location>
        <begin position="19"/>
        <end position="163"/>
    </location>
</feature>
<dbReference type="EMBL" id="CP061038">
    <property type="protein sequence ID" value="QNQ08764.1"/>
    <property type="molecule type" value="Genomic_DNA"/>
</dbReference>
<dbReference type="KEGG" id="spap:H3Z74_18865"/>
<accession>A0A7H0LGG1</accession>
<dbReference type="Proteomes" id="UP000516148">
    <property type="component" value="Chromosome"/>
</dbReference>
<organism evidence="4 5">
    <name type="scientific">Sphingomonas alpina</name>
    <dbReference type="NCBI Taxonomy" id="653931"/>
    <lineage>
        <taxon>Bacteria</taxon>
        <taxon>Pseudomonadati</taxon>
        <taxon>Pseudomonadota</taxon>
        <taxon>Alphaproteobacteria</taxon>
        <taxon>Sphingomonadales</taxon>
        <taxon>Sphingomonadaceae</taxon>
        <taxon>Sphingomonas</taxon>
    </lineage>
</organism>
<dbReference type="InterPro" id="IPR011969">
    <property type="entry name" value="Clan_AA_Asp_peptidase_C"/>
</dbReference>
<dbReference type="EC" id="3.4.23.-" evidence="4"/>
<protein>
    <submittedName>
        <fullName evidence="4">TIGR02281 family clan AA aspartic protease</fullName>
        <ecNumber evidence="4">3.4.23.-</ecNumber>
    </submittedName>
</protein>
<evidence type="ECO:0000256" key="2">
    <source>
        <dbReference type="SAM" id="SignalP"/>
    </source>
</evidence>
<keyword evidence="4" id="KW-0645">Protease</keyword>
<dbReference type="RefSeq" id="WP_187761091.1">
    <property type="nucleotide sequence ID" value="NZ_CP061038.1"/>
</dbReference>
<dbReference type="NCBIfam" id="TIGR02281">
    <property type="entry name" value="clan_AA_DTGA"/>
    <property type="match status" value="1"/>
</dbReference>
<dbReference type="InterPro" id="IPR001995">
    <property type="entry name" value="Peptidase_A2_cat"/>
</dbReference>
<name>A0A7H0LGG1_9SPHN</name>
<dbReference type="SUPFAM" id="SSF50630">
    <property type="entry name" value="Acid proteases"/>
    <property type="match status" value="1"/>
</dbReference>
<dbReference type="PROSITE" id="PS50175">
    <property type="entry name" value="ASP_PROT_RETROV"/>
    <property type="match status" value="1"/>
</dbReference>